<feature type="compositionally biased region" description="Low complexity" evidence="4">
    <location>
        <begin position="19"/>
        <end position="28"/>
    </location>
</feature>
<comment type="caution">
    <text evidence="6">The sequence shown here is derived from an EMBL/GenBank/DDBJ whole genome shotgun (WGS) entry which is preliminary data.</text>
</comment>
<keyword evidence="7" id="KW-1185">Reference proteome</keyword>
<keyword evidence="3" id="KW-0175">Coiled coil</keyword>
<dbReference type="AlphaFoldDB" id="A0A6N7Z7E3"/>
<dbReference type="SUPFAM" id="SSF52540">
    <property type="entry name" value="P-loop containing nucleoside triphosphate hydrolases"/>
    <property type="match status" value="1"/>
</dbReference>
<evidence type="ECO:0000313" key="6">
    <source>
        <dbReference type="EMBL" id="MTD55836.1"/>
    </source>
</evidence>
<evidence type="ECO:0000256" key="4">
    <source>
        <dbReference type="SAM" id="MobiDB-lite"/>
    </source>
</evidence>
<dbReference type="GO" id="GO:0005737">
    <property type="term" value="C:cytoplasm"/>
    <property type="evidence" value="ECO:0007669"/>
    <property type="project" value="TreeGrafter"/>
</dbReference>
<feature type="domain" description="HTH luxR-type" evidence="5">
    <location>
        <begin position="854"/>
        <end position="919"/>
    </location>
</feature>
<dbReference type="InterPro" id="IPR011990">
    <property type="entry name" value="TPR-like_helical_dom_sf"/>
</dbReference>
<reference evidence="6 7" key="1">
    <citation type="submission" date="2019-11" db="EMBL/GenBank/DDBJ databases">
        <title>Draft genome of Amycolatopsis RM579.</title>
        <authorList>
            <person name="Duangmal K."/>
            <person name="Mingma R."/>
        </authorList>
    </citation>
    <scope>NUCLEOTIDE SEQUENCE [LARGE SCALE GENOMIC DNA]</scope>
    <source>
        <strain evidence="6 7">RM579</strain>
    </source>
</reference>
<name>A0A6N7Z7E3_9PSEU</name>
<evidence type="ECO:0000313" key="7">
    <source>
        <dbReference type="Proteomes" id="UP000440096"/>
    </source>
</evidence>
<dbReference type="InterPro" id="IPR041664">
    <property type="entry name" value="AAA_16"/>
</dbReference>
<dbReference type="Proteomes" id="UP000440096">
    <property type="component" value="Unassembled WGS sequence"/>
</dbReference>
<dbReference type="RefSeq" id="WP_154758025.1">
    <property type="nucleotide sequence ID" value="NZ_WMBA01000026.1"/>
</dbReference>
<dbReference type="Gene3D" id="1.25.40.10">
    <property type="entry name" value="Tetratricopeptide repeat domain"/>
    <property type="match status" value="1"/>
</dbReference>
<dbReference type="GO" id="GO:0006355">
    <property type="term" value="P:regulation of DNA-templated transcription"/>
    <property type="evidence" value="ECO:0007669"/>
    <property type="project" value="InterPro"/>
</dbReference>
<dbReference type="Gene3D" id="1.10.10.10">
    <property type="entry name" value="Winged helix-like DNA-binding domain superfamily/Winged helix DNA-binding domain"/>
    <property type="match status" value="1"/>
</dbReference>
<proteinExistence type="predicted"/>
<feature type="region of interest" description="Disordered" evidence="4">
    <location>
        <begin position="1"/>
        <end position="28"/>
    </location>
</feature>
<dbReference type="GO" id="GO:0004016">
    <property type="term" value="F:adenylate cyclase activity"/>
    <property type="evidence" value="ECO:0007669"/>
    <property type="project" value="TreeGrafter"/>
</dbReference>
<dbReference type="PANTHER" id="PTHR16305:SF35">
    <property type="entry name" value="TRANSCRIPTIONAL ACTIVATOR DOMAIN"/>
    <property type="match status" value="1"/>
</dbReference>
<dbReference type="InterPro" id="IPR016032">
    <property type="entry name" value="Sig_transdc_resp-reg_C-effctor"/>
</dbReference>
<dbReference type="InterPro" id="IPR000792">
    <property type="entry name" value="Tscrpt_reg_LuxR_C"/>
</dbReference>
<dbReference type="PANTHER" id="PTHR16305">
    <property type="entry name" value="TESTICULAR SOLUBLE ADENYLYL CYCLASE"/>
    <property type="match status" value="1"/>
</dbReference>
<dbReference type="InterPro" id="IPR027417">
    <property type="entry name" value="P-loop_NTPase"/>
</dbReference>
<dbReference type="GO" id="GO:0003677">
    <property type="term" value="F:DNA binding"/>
    <property type="evidence" value="ECO:0007669"/>
    <property type="project" value="InterPro"/>
</dbReference>
<dbReference type="PROSITE" id="PS50043">
    <property type="entry name" value="HTH_LUXR_2"/>
    <property type="match status" value="1"/>
</dbReference>
<keyword evidence="1" id="KW-0547">Nucleotide-binding</keyword>
<feature type="region of interest" description="Disordered" evidence="4">
    <location>
        <begin position="106"/>
        <end position="125"/>
    </location>
</feature>
<protein>
    <submittedName>
        <fullName evidence="6">AAA family ATPase</fullName>
    </submittedName>
</protein>
<dbReference type="GO" id="GO:0005524">
    <property type="term" value="F:ATP binding"/>
    <property type="evidence" value="ECO:0007669"/>
    <property type="project" value="UniProtKB-KW"/>
</dbReference>
<dbReference type="Pfam" id="PF13191">
    <property type="entry name" value="AAA_16"/>
    <property type="match status" value="1"/>
</dbReference>
<accession>A0A6N7Z7E3</accession>
<evidence type="ECO:0000256" key="3">
    <source>
        <dbReference type="SAM" id="Coils"/>
    </source>
</evidence>
<dbReference type="Pfam" id="PF00196">
    <property type="entry name" value="GerE"/>
    <property type="match status" value="1"/>
</dbReference>
<evidence type="ECO:0000256" key="1">
    <source>
        <dbReference type="ARBA" id="ARBA00022741"/>
    </source>
</evidence>
<dbReference type="OrthoDB" id="3333376at2"/>
<evidence type="ECO:0000259" key="5">
    <source>
        <dbReference type="PROSITE" id="PS50043"/>
    </source>
</evidence>
<organism evidence="6 7">
    <name type="scientific">Amycolatopsis pithecellobii</name>
    <dbReference type="NCBI Taxonomy" id="664692"/>
    <lineage>
        <taxon>Bacteria</taxon>
        <taxon>Bacillati</taxon>
        <taxon>Actinomycetota</taxon>
        <taxon>Actinomycetes</taxon>
        <taxon>Pseudonocardiales</taxon>
        <taxon>Pseudonocardiaceae</taxon>
        <taxon>Amycolatopsis</taxon>
    </lineage>
</organism>
<dbReference type="EMBL" id="WMBA01000026">
    <property type="protein sequence ID" value="MTD55836.1"/>
    <property type="molecule type" value="Genomic_DNA"/>
</dbReference>
<sequence length="921" mass="97692">MRATVSGQAACRPERPVNPTATAAPADTTRNRLILAKMLDAAPGRPPLTVVTGPAGAGRSTLLDQLGSALAEAGIRPLVLRISPNPVPTPLYSALRSISGPARDGAEAPATWWSPVDPMTGTHAATTPKNTAAAIAEPLVAAGNVAVLIDDAQWTDPHSLAVIEQLAGLLAGTTVRCVCAVRVPVPPAMYAAGCAALDRLRHNHLVDNIHLRPLGAADMSALAAAEFKAKPDAELVAHLRRLTGGLPAALVPVLEEYRRGESIRIVDGYAHLAPRHRQAVLPANHGLLLNVRRTGSLPWSVAKAAAVLYPLGEAAPKLIGEAVGVAETGIHEALEKLCEAGVLRRGAGGQRWRFRVPLLATALSAQLGPYERRHLAQRAITALWHGDASCDDPGYRADQLAIAGKLVDPERARTDLVHSAVRAGADGYDDRWLRSAAALPAGQPDRARTLLTQATVSLEHGDYRQALASADTVRHELAGQLADDQFSELNRVCVLASHALGDTESLELLAADDDSGQVIARATALLLLGRWRECGALLATSRSTWEADPVSACSGLVLDGQVHFAAGSHLLALRSIDEACRVLPEDAHRRRRDVIGCASLIRLVTTGFEGPQPVPAHNELPPVSRAIIAAAEGRFDQAMELARRAIASGTVRGHDLSHTFLHQAAATIQLARGRLTGGRELLAVARETNPPLPYLLDGAEALIDRALGQPVQARKRLQAGLGYAGERGLVVETDRLLLHLAELEAEREDLAAARRQVREIERVATVSGTAGTALNLALARAIVERDTAAATDAIALAREYRRPYDLATVLTKLVQHGAGDPALLPEAYDLLGELGALLDRARLRNLMQEHGVPVPGRRQTVAENEQLLSVLVADGLTNKQIATVLGTSEKSVESRLARLFSRTGLRSRVELAMSVLTGVGG</sequence>
<feature type="coiled-coil region" evidence="3">
    <location>
        <begin position="733"/>
        <end position="763"/>
    </location>
</feature>
<dbReference type="SUPFAM" id="SSF46894">
    <property type="entry name" value="C-terminal effector domain of the bipartite response regulators"/>
    <property type="match status" value="1"/>
</dbReference>
<dbReference type="InterPro" id="IPR036388">
    <property type="entry name" value="WH-like_DNA-bd_sf"/>
</dbReference>
<evidence type="ECO:0000256" key="2">
    <source>
        <dbReference type="ARBA" id="ARBA00022840"/>
    </source>
</evidence>
<keyword evidence="2" id="KW-0067">ATP-binding</keyword>
<dbReference type="SUPFAM" id="SSF48452">
    <property type="entry name" value="TPR-like"/>
    <property type="match status" value="1"/>
</dbReference>
<gene>
    <name evidence="6" type="ORF">GKO32_17910</name>
</gene>
<dbReference type="CDD" id="cd06170">
    <property type="entry name" value="LuxR_C_like"/>
    <property type="match status" value="1"/>
</dbReference>
<dbReference type="SMART" id="SM00421">
    <property type="entry name" value="HTH_LUXR"/>
    <property type="match status" value="1"/>
</dbReference>